<dbReference type="EMBL" id="VSSQ01017456">
    <property type="protein sequence ID" value="MPM59786.1"/>
    <property type="molecule type" value="Genomic_DNA"/>
</dbReference>
<dbReference type="InterPro" id="IPR056937">
    <property type="entry name" value="YqbQ/XkdQ"/>
</dbReference>
<gene>
    <name evidence="2" type="ORF">SDC9_106632</name>
</gene>
<dbReference type="Pfam" id="PF24032">
    <property type="entry name" value="YQBQ"/>
    <property type="match status" value="1"/>
</dbReference>
<feature type="domain" description="YqbQ/XkdQ" evidence="1">
    <location>
        <begin position="22"/>
        <end position="313"/>
    </location>
</feature>
<proteinExistence type="predicted"/>
<dbReference type="SUPFAM" id="SSF69279">
    <property type="entry name" value="Phage tail proteins"/>
    <property type="match status" value="1"/>
</dbReference>
<sequence length="319" mass="36562">MNVQILIQNGNMMYSPIIQEGIVWQTERKGSPGKLTFTVVKDSVINFTEGNPVRMDIDGVKVFYGFVFSKKQSKDMNITVTAYDQIRYLKNKDIYVYTNKTASEFIKMVANDYNLNLGTIESTSFKIESRVEDNTTILDMIQNALDLERTNKKTMYVLYDECGKLTLKALERMKLDIVIDEETGENFDYTSTIDSQTYNQIKLVYENDKTSKREVYMAKDSSNINNWGILQYYDTLQKGENGQAKANALLDLYNAKTRNLKITNALGNPKVRAGSMVVVKLNLSDIMIQNFMLVESCKHTFKESEHRMDLTLRGGEFIA</sequence>
<protein>
    <recommendedName>
        <fullName evidence="1">YqbQ/XkdQ domain-containing protein</fullName>
    </recommendedName>
</protein>
<dbReference type="AlphaFoldDB" id="A0A645B3Z6"/>
<evidence type="ECO:0000313" key="2">
    <source>
        <dbReference type="EMBL" id="MPM59786.1"/>
    </source>
</evidence>
<organism evidence="2">
    <name type="scientific">bioreactor metagenome</name>
    <dbReference type="NCBI Taxonomy" id="1076179"/>
    <lineage>
        <taxon>unclassified sequences</taxon>
        <taxon>metagenomes</taxon>
        <taxon>ecological metagenomes</taxon>
    </lineage>
</organism>
<accession>A0A645B3Z6</accession>
<comment type="caution">
    <text evidence="2">The sequence shown here is derived from an EMBL/GenBank/DDBJ whole genome shotgun (WGS) entry which is preliminary data.</text>
</comment>
<evidence type="ECO:0000259" key="1">
    <source>
        <dbReference type="Pfam" id="PF24032"/>
    </source>
</evidence>
<reference evidence="2" key="1">
    <citation type="submission" date="2019-08" db="EMBL/GenBank/DDBJ databases">
        <authorList>
            <person name="Kucharzyk K."/>
            <person name="Murdoch R.W."/>
            <person name="Higgins S."/>
            <person name="Loffler F."/>
        </authorList>
    </citation>
    <scope>NUCLEOTIDE SEQUENCE</scope>
</reference>
<name>A0A645B3Z6_9ZZZZ</name>